<evidence type="ECO:0000256" key="2">
    <source>
        <dbReference type="ARBA" id="ARBA00022771"/>
    </source>
</evidence>
<evidence type="ECO:0000313" key="8">
    <source>
        <dbReference type="Proteomes" id="UP000419144"/>
    </source>
</evidence>
<dbReference type="AlphaFoldDB" id="A0A640KDH4"/>
<comment type="caution">
    <text evidence="7">The sequence shown here is derived from an EMBL/GenBank/DDBJ whole genome shotgun (WGS) entry which is preliminary data.</text>
</comment>
<reference evidence="7" key="1">
    <citation type="submission" date="2019-11" db="EMBL/GenBank/DDBJ databases">
        <title>Leishmania tarentolae CDS.</title>
        <authorList>
            <person name="Goto Y."/>
            <person name="Yamagishi J."/>
        </authorList>
    </citation>
    <scope>NUCLEOTIDE SEQUENCE [LARGE SCALE GENOMIC DNA]</scope>
    <source>
        <strain evidence="7">Parrot Tar II</strain>
    </source>
</reference>
<proteinExistence type="predicted"/>
<feature type="region of interest" description="Disordered" evidence="5">
    <location>
        <begin position="127"/>
        <end position="163"/>
    </location>
</feature>
<keyword evidence="1 4" id="KW-0479">Metal-binding</keyword>
<protein>
    <recommendedName>
        <fullName evidence="6">C3H1-type domain-containing protein</fullName>
    </recommendedName>
</protein>
<dbReference type="SMART" id="SM00356">
    <property type="entry name" value="ZnF_C3H1"/>
    <property type="match status" value="1"/>
</dbReference>
<evidence type="ECO:0000313" key="7">
    <source>
        <dbReference type="EMBL" id="GET87195.1"/>
    </source>
</evidence>
<feature type="compositionally biased region" description="Low complexity" evidence="5">
    <location>
        <begin position="130"/>
        <end position="149"/>
    </location>
</feature>
<dbReference type="GO" id="GO:0010468">
    <property type="term" value="P:regulation of gene expression"/>
    <property type="evidence" value="ECO:0007669"/>
    <property type="project" value="UniProtKB-ARBA"/>
</dbReference>
<dbReference type="GO" id="GO:0008270">
    <property type="term" value="F:zinc ion binding"/>
    <property type="evidence" value="ECO:0007669"/>
    <property type="project" value="UniProtKB-KW"/>
</dbReference>
<feature type="zinc finger region" description="C3H1-type" evidence="4">
    <location>
        <begin position="71"/>
        <end position="99"/>
    </location>
</feature>
<evidence type="ECO:0000259" key="6">
    <source>
        <dbReference type="PROSITE" id="PS50103"/>
    </source>
</evidence>
<dbReference type="FunFam" id="4.10.1000.10:FF:000003">
    <property type="entry name" value="Zinc finger CCCH domain-containing protein"/>
    <property type="match status" value="1"/>
</dbReference>
<evidence type="ECO:0000256" key="5">
    <source>
        <dbReference type="SAM" id="MobiDB-lite"/>
    </source>
</evidence>
<accession>A0A640KDH4</accession>
<organism evidence="7 8">
    <name type="scientific">Leishmania tarentolae</name>
    <name type="common">Sauroleishmania tarentolae</name>
    <dbReference type="NCBI Taxonomy" id="5689"/>
    <lineage>
        <taxon>Eukaryota</taxon>
        <taxon>Discoba</taxon>
        <taxon>Euglenozoa</taxon>
        <taxon>Kinetoplastea</taxon>
        <taxon>Metakinetoplastina</taxon>
        <taxon>Trypanosomatida</taxon>
        <taxon>Trypanosomatidae</taxon>
        <taxon>Leishmaniinae</taxon>
        <taxon>Leishmania</taxon>
        <taxon>lizard Leishmania</taxon>
    </lineage>
</organism>
<dbReference type="PROSITE" id="PS50103">
    <property type="entry name" value="ZF_C3H1"/>
    <property type="match status" value="1"/>
</dbReference>
<keyword evidence="3 4" id="KW-0862">Zinc</keyword>
<dbReference type="EMBL" id="BLBS01000019">
    <property type="protein sequence ID" value="GET87195.1"/>
    <property type="molecule type" value="Genomic_DNA"/>
</dbReference>
<sequence length="272" mass="30499">MYIYIYIYNIKLCFGASGATDGRALLYIDRLGHAFCFIAGFNILSTTHLRTSSVHERMPKANKHAEVKPSKYKTSLCQFFSKGEECPYAHRCAFAHGEHELQTELKNMELLKATGLLRLDGVHAQEEVTVSESHTPSSNSVTSSATTESLAPSEAEIPTSPAVRTRRRTVMVSLPKQNTRCEVYQSPYSATQYEPRFREYGGAEYGYPTQLAQEPVHHMRSDESPQISLYTASNAHDNQYCDCRFSATCSQGQPSVYRHNPYDMAGRIAQCA</sequence>
<dbReference type="VEuPathDB" id="TriTrypDB:LtaPh_1501300"/>
<keyword evidence="8" id="KW-1185">Reference proteome</keyword>
<gene>
    <name evidence="7" type="ORF">LtaPh_1501300</name>
</gene>
<dbReference type="Pfam" id="PF00642">
    <property type="entry name" value="zf-CCCH"/>
    <property type="match status" value="1"/>
</dbReference>
<dbReference type="Proteomes" id="UP000419144">
    <property type="component" value="Unassembled WGS sequence"/>
</dbReference>
<evidence type="ECO:0000256" key="4">
    <source>
        <dbReference type="PROSITE-ProRule" id="PRU00723"/>
    </source>
</evidence>
<dbReference type="SUPFAM" id="SSF90229">
    <property type="entry name" value="CCCH zinc finger"/>
    <property type="match status" value="1"/>
</dbReference>
<dbReference type="OrthoDB" id="410307at2759"/>
<evidence type="ECO:0000256" key="1">
    <source>
        <dbReference type="ARBA" id="ARBA00022723"/>
    </source>
</evidence>
<name>A0A640KDH4_LEITA</name>
<feature type="domain" description="C3H1-type" evidence="6">
    <location>
        <begin position="71"/>
        <end position="99"/>
    </location>
</feature>
<keyword evidence="2 4" id="KW-0863">Zinc-finger</keyword>
<dbReference type="GO" id="GO:0051252">
    <property type="term" value="P:regulation of RNA metabolic process"/>
    <property type="evidence" value="ECO:0007669"/>
    <property type="project" value="UniProtKB-ARBA"/>
</dbReference>
<evidence type="ECO:0000256" key="3">
    <source>
        <dbReference type="ARBA" id="ARBA00022833"/>
    </source>
</evidence>
<dbReference type="InterPro" id="IPR000571">
    <property type="entry name" value="Znf_CCCH"/>
</dbReference>
<dbReference type="InterPro" id="IPR036855">
    <property type="entry name" value="Znf_CCCH_sf"/>
</dbReference>
<dbReference type="Gene3D" id="4.10.1000.10">
    <property type="entry name" value="Zinc finger, CCCH-type"/>
    <property type="match status" value="1"/>
</dbReference>